<reference evidence="2" key="1">
    <citation type="journal article" date="2009" name="Plant Mol. Biol.">
        <title>Insights into corn genes derived from large-scale cDNA sequencing.</title>
        <authorList>
            <person name="Alexandrov N.N."/>
            <person name="Brover V.V."/>
            <person name="Freidin S."/>
            <person name="Troukhan M.E."/>
            <person name="Tatarinova T.V."/>
            <person name="Zhang H."/>
            <person name="Swaller T.J."/>
            <person name="Lu Y.P."/>
            <person name="Bouck J."/>
            <person name="Flavell R.B."/>
            <person name="Feldmann K.A."/>
        </authorList>
    </citation>
    <scope>NUCLEOTIDE SEQUENCE</scope>
</reference>
<feature type="transmembrane region" description="Helical" evidence="1">
    <location>
        <begin position="20"/>
        <end position="41"/>
    </location>
</feature>
<dbReference type="GeneID" id="100533130"/>
<keyword evidence="1" id="KW-1133">Transmembrane helix</keyword>
<dbReference type="RefSeq" id="XP_020407329.1">
    <property type="nucleotide sequence ID" value="XM_020551740.3"/>
</dbReference>
<dbReference type="RefSeq" id="NP_001315289.1">
    <property type="nucleotide sequence ID" value="NM_001328360.2"/>
</dbReference>
<keyword evidence="1" id="KW-0812">Transmembrane</keyword>
<name>B6SSR7_MAIZE</name>
<dbReference type="EMBL" id="EU974624">
    <property type="protein sequence ID" value="ACG46742.1"/>
    <property type="molecule type" value="mRNA"/>
</dbReference>
<dbReference type="EMBL" id="EU974798">
    <property type="protein sequence ID" value="ACG46916.1"/>
    <property type="molecule type" value="mRNA"/>
</dbReference>
<accession>B6SSR7</accession>
<dbReference type="KEGG" id="zma:100533130"/>
<dbReference type="EMBL" id="EU958544">
    <property type="protein sequence ID" value="ACG30662.1"/>
    <property type="molecule type" value="mRNA"/>
</dbReference>
<proteinExistence type="evidence at transcript level"/>
<protein>
    <recommendedName>
        <fullName evidence="3">Transmembrane protein</fullName>
    </recommendedName>
</protein>
<evidence type="ECO:0000313" key="2">
    <source>
        <dbReference type="EMBL" id="ACG27900.1"/>
    </source>
</evidence>
<sequence>MAQQQTQLTTGSGILDAVPLFVVILLAAHVLALVFWMYKLASEKQPPRRKTQ</sequence>
<dbReference type="PANTHER" id="PTHR35755:SF1">
    <property type="entry name" value="TRANSMEMBRANE PROTEIN"/>
    <property type="match status" value="1"/>
</dbReference>
<dbReference type="PANTHER" id="PTHR35755">
    <property type="entry name" value="PROTEIN, PUTATIVE-RELATED"/>
    <property type="match status" value="1"/>
</dbReference>
<dbReference type="EMBL" id="EU960600">
    <property type="protein sequence ID" value="ACG32718.1"/>
    <property type="molecule type" value="mRNA"/>
</dbReference>
<keyword evidence="1" id="KW-0472">Membrane</keyword>
<dbReference type="RefSeq" id="NP_001352003.1">
    <property type="nucleotide sequence ID" value="NM_001365074.1"/>
</dbReference>
<dbReference type="RefSeq" id="XP_020407328.1">
    <property type="nucleotide sequence ID" value="XM_020551739.3"/>
</dbReference>
<dbReference type="RefSeq" id="XP_035822981.1">
    <property type="nucleotide sequence ID" value="XM_035967088.1"/>
</dbReference>
<evidence type="ECO:0000256" key="1">
    <source>
        <dbReference type="SAM" id="Phobius"/>
    </source>
</evidence>
<dbReference type="AlphaFoldDB" id="B6SSR7"/>
<dbReference type="EMBL" id="EU955782">
    <property type="protein sequence ID" value="ACG27900.1"/>
    <property type="molecule type" value="mRNA"/>
</dbReference>
<evidence type="ECO:0008006" key="3">
    <source>
        <dbReference type="Google" id="ProtNLM"/>
    </source>
</evidence>
<organism evidence="2">
    <name type="scientific">Zea mays</name>
    <name type="common">Maize</name>
    <dbReference type="NCBI Taxonomy" id="4577"/>
    <lineage>
        <taxon>Eukaryota</taxon>
        <taxon>Viridiplantae</taxon>
        <taxon>Streptophyta</taxon>
        <taxon>Embryophyta</taxon>
        <taxon>Tracheophyta</taxon>
        <taxon>Spermatophyta</taxon>
        <taxon>Magnoliopsida</taxon>
        <taxon>Liliopsida</taxon>
        <taxon>Poales</taxon>
        <taxon>Poaceae</taxon>
        <taxon>PACMAD clade</taxon>
        <taxon>Panicoideae</taxon>
        <taxon>Andropogonodae</taxon>
        <taxon>Andropogoneae</taxon>
        <taxon>Tripsacinae</taxon>
        <taxon>Zea</taxon>
    </lineage>
</organism>